<protein>
    <submittedName>
        <fullName evidence="4">AMP-binding enzyme</fullName>
    </submittedName>
</protein>
<proteinExistence type="predicted"/>
<name>A0A4R7UWH0_9PSEU</name>
<dbReference type="Pfam" id="PF00501">
    <property type="entry name" value="AMP-binding"/>
    <property type="match status" value="1"/>
</dbReference>
<dbReference type="PANTHER" id="PTHR43272">
    <property type="entry name" value="LONG-CHAIN-FATTY-ACID--COA LIGASE"/>
    <property type="match status" value="1"/>
</dbReference>
<dbReference type="SUPFAM" id="SSF56801">
    <property type="entry name" value="Acetyl-CoA synthetase-like"/>
    <property type="match status" value="1"/>
</dbReference>
<reference evidence="4 5" key="1">
    <citation type="submission" date="2019-03" db="EMBL/GenBank/DDBJ databases">
        <title>Genomic Encyclopedia of Archaeal and Bacterial Type Strains, Phase II (KMG-II): from individual species to whole genera.</title>
        <authorList>
            <person name="Goeker M."/>
        </authorList>
    </citation>
    <scope>NUCLEOTIDE SEQUENCE [LARGE SCALE GENOMIC DNA]</scope>
    <source>
        <strain evidence="4 5">DSM 45499</strain>
    </source>
</reference>
<comment type="caution">
    <text evidence="4">The sequence shown here is derived from an EMBL/GenBank/DDBJ whole genome shotgun (WGS) entry which is preliminary data.</text>
</comment>
<dbReference type="Proteomes" id="UP000294927">
    <property type="component" value="Unassembled WGS sequence"/>
</dbReference>
<feature type="domain" description="AMP-dependent synthetase/ligase" evidence="3">
    <location>
        <begin position="43"/>
        <end position="381"/>
    </location>
</feature>
<keyword evidence="1" id="KW-0547">Nucleotide-binding</keyword>
<evidence type="ECO:0000313" key="5">
    <source>
        <dbReference type="Proteomes" id="UP000294927"/>
    </source>
</evidence>
<dbReference type="EMBL" id="SOCP01000023">
    <property type="protein sequence ID" value="TDV40407.1"/>
    <property type="molecule type" value="Genomic_DNA"/>
</dbReference>
<keyword evidence="5" id="KW-1185">Reference proteome</keyword>
<accession>A0A4R7UWH0</accession>
<evidence type="ECO:0000256" key="1">
    <source>
        <dbReference type="ARBA" id="ARBA00022741"/>
    </source>
</evidence>
<dbReference type="Gene3D" id="3.40.50.12780">
    <property type="entry name" value="N-terminal domain of ligase-like"/>
    <property type="match status" value="1"/>
</dbReference>
<dbReference type="InterPro" id="IPR000873">
    <property type="entry name" value="AMP-dep_synth/lig_dom"/>
</dbReference>
<keyword evidence="2" id="KW-0067">ATP-binding</keyword>
<dbReference type="AlphaFoldDB" id="A0A4R7UWH0"/>
<dbReference type="GO" id="GO:0005524">
    <property type="term" value="F:ATP binding"/>
    <property type="evidence" value="ECO:0007669"/>
    <property type="project" value="UniProtKB-KW"/>
</dbReference>
<gene>
    <name evidence="4" type="ORF">CLV71_123117</name>
</gene>
<dbReference type="GO" id="GO:0016020">
    <property type="term" value="C:membrane"/>
    <property type="evidence" value="ECO:0007669"/>
    <property type="project" value="TreeGrafter"/>
</dbReference>
<evidence type="ECO:0000313" key="4">
    <source>
        <dbReference type="EMBL" id="TDV40407.1"/>
    </source>
</evidence>
<dbReference type="GO" id="GO:0004467">
    <property type="term" value="F:long-chain fatty acid-CoA ligase activity"/>
    <property type="evidence" value="ECO:0007669"/>
    <property type="project" value="TreeGrafter"/>
</dbReference>
<organism evidence="4 5">
    <name type="scientific">Actinophytocola oryzae</name>
    <dbReference type="NCBI Taxonomy" id="502181"/>
    <lineage>
        <taxon>Bacteria</taxon>
        <taxon>Bacillati</taxon>
        <taxon>Actinomycetota</taxon>
        <taxon>Actinomycetes</taxon>
        <taxon>Pseudonocardiales</taxon>
        <taxon>Pseudonocardiaceae</taxon>
    </lineage>
</organism>
<dbReference type="PANTHER" id="PTHR43272:SF33">
    <property type="entry name" value="AMP-BINDING DOMAIN-CONTAINING PROTEIN-RELATED"/>
    <property type="match status" value="1"/>
</dbReference>
<sequence>MSRPGNAPHASARYVPWVTDEESLTDMVWANAERFGATIGFRRRLGGSWVDVTTREFATQVLELAKGLIAAGLRPGDRIALLSGPRYEWSLFEFACWSVGCVTVPIAATATPAEAEWILSDSGACGVVVETPEHRETVRRVVDRLPEIVWVWQLDGGVAGSGDLAEDVPAAVPELTALGTQIYDDRAHERRLSVRTEDIATVAYPDGDHPKRSELTHGDLLAAVRATIGAHPALLRSGNSLLVLLAPADLPTRVVTLACVYTRTTLGLVPDADDLFTDLGVFRPRVIVADAELLGRFHDAARSKAYAEGNMAVFDTAESVAVSYGAAGDRAPLALRLKHVVASKVVYPKLRASFGGRCVAAFTSGEPLDISRVNFYRGIGIEVHELTAPV</sequence>
<evidence type="ECO:0000256" key="2">
    <source>
        <dbReference type="ARBA" id="ARBA00022840"/>
    </source>
</evidence>
<dbReference type="OrthoDB" id="4241448at2"/>
<evidence type="ECO:0000259" key="3">
    <source>
        <dbReference type="Pfam" id="PF00501"/>
    </source>
</evidence>
<dbReference type="InterPro" id="IPR042099">
    <property type="entry name" value="ANL_N_sf"/>
</dbReference>